<reference evidence="6" key="1">
    <citation type="journal article" date="2016" name="Nat. Commun.">
        <title>Genome analysis of three Pneumocystis species reveals adaptation mechanisms to life exclusively in mammalian hosts.</title>
        <authorList>
            <person name="Ma L."/>
            <person name="Chen Z."/>
            <person name="Huang D.W."/>
            <person name="Kutty G."/>
            <person name="Ishihara M."/>
            <person name="Wang H."/>
            <person name="Abouelleil A."/>
            <person name="Bishop L."/>
            <person name="Davey E."/>
            <person name="Deng R."/>
            <person name="Deng X."/>
            <person name="Fan L."/>
            <person name="Fantoni G."/>
            <person name="Fitzgerald M."/>
            <person name="Gogineni E."/>
            <person name="Goldberg J.M."/>
            <person name="Handley G."/>
            <person name="Hu X."/>
            <person name="Huber C."/>
            <person name="Jiao X."/>
            <person name="Jones K."/>
            <person name="Levin J.Z."/>
            <person name="Liu Y."/>
            <person name="Macdonald P."/>
            <person name="Melnikov A."/>
            <person name="Raley C."/>
            <person name="Sassi M."/>
            <person name="Sherman B.T."/>
            <person name="Song X."/>
            <person name="Sykes S."/>
            <person name="Tran B."/>
            <person name="Walsh L."/>
            <person name="Xia Y."/>
            <person name="Yang J."/>
            <person name="Young S."/>
            <person name="Zeng Q."/>
            <person name="Zheng X."/>
            <person name="Stephens R."/>
            <person name="Nusbaum C."/>
            <person name="Birren B.W."/>
            <person name="Azadi P."/>
            <person name="Lempicki R.A."/>
            <person name="Cuomo C.A."/>
            <person name="Kovacs J.A."/>
        </authorList>
    </citation>
    <scope>NUCLEOTIDE SEQUENCE [LARGE SCALE GENOMIC DNA]</scope>
    <source>
        <strain evidence="6">RU7</strain>
    </source>
</reference>
<dbReference type="VEuPathDB" id="FungiDB:T551_01235"/>
<dbReference type="GO" id="GO:0005096">
    <property type="term" value="F:GTPase activator activity"/>
    <property type="evidence" value="ECO:0007669"/>
    <property type="project" value="UniProtKB-KW"/>
</dbReference>
<dbReference type="PANTHER" id="PTHR22957:SF26">
    <property type="entry name" value="LD44506P"/>
    <property type="match status" value="1"/>
</dbReference>
<dbReference type="InterPro" id="IPR000195">
    <property type="entry name" value="Rab-GAP-TBC_dom"/>
</dbReference>
<dbReference type="Gene3D" id="1.10.10.750">
    <property type="entry name" value="Ypt/Rab-GAP domain of gyp1p, domain 1"/>
    <property type="match status" value="1"/>
</dbReference>
<evidence type="ECO:0000256" key="1">
    <source>
        <dbReference type="ARBA" id="ARBA00004348"/>
    </source>
</evidence>
<proteinExistence type="predicted"/>
<dbReference type="FunFam" id="1.10.472.80:FF:000001">
    <property type="entry name" value="TBC1 domain family member 22B"/>
    <property type="match status" value="1"/>
</dbReference>
<dbReference type="Proteomes" id="UP000053447">
    <property type="component" value="Unassembled WGS sequence"/>
</dbReference>
<dbReference type="STRING" id="1408657.A0A0W4ZS03"/>
<evidence type="ECO:0000259" key="4">
    <source>
        <dbReference type="PROSITE" id="PS50086"/>
    </source>
</evidence>
<dbReference type="AlphaFoldDB" id="A0A0W4ZS03"/>
<dbReference type="Gene3D" id="1.10.472.80">
    <property type="entry name" value="Ypt/Rab-GAP domain of gyp1p, domain 3"/>
    <property type="match status" value="1"/>
</dbReference>
<evidence type="ECO:0000256" key="3">
    <source>
        <dbReference type="ARBA" id="ARBA00022553"/>
    </source>
</evidence>
<organism evidence="5 6">
    <name type="scientific">Pneumocystis jirovecii (strain RU7)</name>
    <name type="common">Human pneumocystis pneumonia agent</name>
    <dbReference type="NCBI Taxonomy" id="1408657"/>
    <lineage>
        <taxon>Eukaryota</taxon>
        <taxon>Fungi</taxon>
        <taxon>Dikarya</taxon>
        <taxon>Ascomycota</taxon>
        <taxon>Taphrinomycotina</taxon>
        <taxon>Pneumocystomycetes</taxon>
        <taxon>Pneumocystaceae</taxon>
        <taxon>Pneumocystis</taxon>
    </lineage>
</organism>
<dbReference type="SMART" id="SM00164">
    <property type="entry name" value="TBC"/>
    <property type="match status" value="1"/>
</dbReference>
<dbReference type="InterPro" id="IPR035969">
    <property type="entry name" value="Rab-GAP_TBC_sf"/>
</dbReference>
<dbReference type="PROSITE" id="PS50086">
    <property type="entry name" value="TBC_RABGAP"/>
    <property type="match status" value="1"/>
</dbReference>
<dbReference type="Gene3D" id="1.10.8.270">
    <property type="entry name" value="putative rabgap domain of human tbc1 domain family member 14 like domains"/>
    <property type="match status" value="1"/>
</dbReference>
<keyword evidence="6" id="KW-1185">Reference proteome</keyword>
<evidence type="ECO:0000256" key="2">
    <source>
        <dbReference type="ARBA" id="ARBA00022468"/>
    </source>
</evidence>
<comment type="caution">
    <text evidence="5">The sequence shown here is derived from an EMBL/GenBank/DDBJ whole genome shotgun (WGS) entry which is preliminary data.</text>
</comment>
<dbReference type="RefSeq" id="XP_018230152.1">
    <property type="nucleotide sequence ID" value="XM_018373498.1"/>
</dbReference>
<dbReference type="GO" id="GO:0005795">
    <property type="term" value="C:Golgi stack"/>
    <property type="evidence" value="ECO:0007669"/>
    <property type="project" value="UniProtKB-SubCell"/>
</dbReference>
<dbReference type="FunFam" id="1.10.10.750:FF:000009">
    <property type="entry name" value="TBC1 domain family member 22A"/>
    <property type="match status" value="1"/>
</dbReference>
<evidence type="ECO:0000313" key="6">
    <source>
        <dbReference type="Proteomes" id="UP000053447"/>
    </source>
</evidence>
<dbReference type="SUPFAM" id="SSF47923">
    <property type="entry name" value="Ypt/Rab-GAP domain of gyp1p"/>
    <property type="match status" value="2"/>
</dbReference>
<name>A0A0W4ZS03_PNEJ7</name>
<dbReference type="eggNOG" id="KOG1092">
    <property type="taxonomic scope" value="Eukaryota"/>
</dbReference>
<dbReference type="Pfam" id="PF00566">
    <property type="entry name" value="RabGAP-TBC"/>
    <property type="match status" value="1"/>
</dbReference>
<dbReference type="GeneID" id="28939753"/>
<keyword evidence="2" id="KW-0343">GTPase activation</keyword>
<dbReference type="PANTHER" id="PTHR22957">
    <property type="entry name" value="TBC1 DOMAIN FAMILY MEMBER GTPASE-ACTIVATING PROTEIN"/>
    <property type="match status" value="1"/>
</dbReference>
<protein>
    <recommendedName>
        <fullName evidence="4">Rab-GAP TBC domain-containing protein</fullName>
    </recommendedName>
</protein>
<dbReference type="EMBL" id="LFWA01000005">
    <property type="protein sequence ID" value="KTW31162.1"/>
    <property type="molecule type" value="Genomic_DNA"/>
</dbReference>
<accession>A0A0W4ZS03</accession>
<evidence type="ECO:0000313" key="5">
    <source>
        <dbReference type="EMBL" id="KTW31162.1"/>
    </source>
</evidence>
<sequence length="530" mass="61485">MTRVKQEVIQIVDICFLDKADMGFAFLRSQKSVSDENLRLKERHCSNASIVKGASYSHTDALKTQRSQSPSKSSYHLQIKNLISSTNVHRKSATSFSDYLSETDSDWGTNIDNDNNFLQLFKKNDSSVSFICDKVASSNESSYFSSPEKKTRSKCPDNKQLSLGLEAICSLDLHNKLFLSLEQRTSVENEKINFDEVKVNRFKHILNDANVDLDVLKKYAWNGVPDESRPVVWKLLLGYLPRNANRREATLSRKRNEYYESVLQTYGKGTKELDQVIWHQIHIDVLRTNPTIKLYQYETTQKSLERILYIWVIRHPASGYVQGISDLVTPFFQVFLSEYIGMSFKEISCFNRLDDDPELYDPANLPKNTLDIIEADTFWCTSKLLDGIQDNYIFAQPGIHRQIMNLKELTARIDYPLSVHLEKQGVEYIQFSFRWMNCILMREISVKNTIRMWDTYLAEGQSAFSDFHVYVCAALLVKWSSRLLKMDFQEIIIFLQSLPTQNWTYKDIEILLSEAFLWKSLFSGAKAHLR</sequence>
<gene>
    <name evidence="5" type="ORF">T551_01235</name>
</gene>
<dbReference type="FunFam" id="1.10.8.270:FF:000004">
    <property type="entry name" value="TBC1 domain family, member 22B"/>
    <property type="match status" value="1"/>
</dbReference>
<dbReference type="OrthoDB" id="26371at2759"/>
<dbReference type="GO" id="GO:0071889">
    <property type="term" value="F:14-3-3 protein binding"/>
    <property type="evidence" value="ECO:0007669"/>
    <property type="project" value="UniProtKB-ARBA"/>
</dbReference>
<keyword evidence="3" id="KW-0597">Phosphoprotein</keyword>
<feature type="domain" description="Rab-GAP TBC" evidence="4">
    <location>
        <begin position="223"/>
        <end position="460"/>
    </location>
</feature>
<comment type="subcellular location">
    <subcellularLocation>
        <location evidence="1">Golgi apparatus</location>
        <location evidence="1">Golgi stack</location>
    </subcellularLocation>
</comment>